<protein>
    <submittedName>
        <fullName evidence="1">Uncharacterized protein</fullName>
    </submittedName>
</protein>
<dbReference type="GeneID" id="20321912"/>
<reference evidence="1 2" key="1">
    <citation type="submission" date="2013-11" db="EMBL/GenBank/DDBJ databases">
        <title>Opisthorchis viverrini - life in the bile duct.</title>
        <authorList>
            <person name="Young N.D."/>
            <person name="Nagarajan N."/>
            <person name="Lin S.J."/>
            <person name="Korhonen P.K."/>
            <person name="Jex A.R."/>
            <person name="Hall R.S."/>
            <person name="Safavi-Hemami H."/>
            <person name="Kaewkong W."/>
            <person name="Bertrand D."/>
            <person name="Gao S."/>
            <person name="Seet Q."/>
            <person name="Wongkham S."/>
            <person name="Teh B.T."/>
            <person name="Wongkham C."/>
            <person name="Intapan P.M."/>
            <person name="Maleewong W."/>
            <person name="Yang X."/>
            <person name="Hu M."/>
            <person name="Wang Z."/>
            <person name="Hofmann A."/>
            <person name="Sternberg P.W."/>
            <person name="Tan P."/>
            <person name="Wang J."/>
            <person name="Gasser R.B."/>
        </authorList>
    </citation>
    <scope>NUCLEOTIDE SEQUENCE [LARGE SCALE GENOMIC DNA]</scope>
</reference>
<dbReference type="EMBL" id="KL596802">
    <property type="protein sequence ID" value="KER24635.1"/>
    <property type="molecule type" value="Genomic_DNA"/>
</dbReference>
<sequence length="88" mass="10081">MSKDYLANYLNGGLFSIVPLADFRFTAVPHFTKCQLIFCIPCGQLFEKELGSFFQKSPDPFRHPPIAGRFPWDERRVSLVNFLDNGPI</sequence>
<dbReference type="RefSeq" id="XP_009171596.1">
    <property type="nucleotide sequence ID" value="XM_009173332.1"/>
</dbReference>
<dbReference type="CTD" id="20321912"/>
<dbReference type="KEGG" id="ovi:T265_07733"/>
<dbReference type="Proteomes" id="UP000054324">
    <property type="component" value="Unassembled WGS sequence"/>
</dbReference>
<keyword evidence="2" id="KW-1185">Reference proteome</keyword>
<accession>A0A074ZMP9</accession>
<evidence type="ECO:0000313" key="2">
    <source>
        <dbReference type="Proteomes" id="UP000054324"/>
    </source>
</evidence>
<evidence type="ECO:0000313" key="1">
    <source>
        <dbReference type="EMBL" id="KER24635.1"/>
    </source>
</evidence>
<organism evidence="1 2">
    <name type="scientific">Opisthorchis viverrini</name>
    <name type="common">Southeast Asian liver fluke</name>
    <dbReference type="NCBI Taxonomy" id="6198"/>
    <lineage>
        <taxon>Eukaryota</taxon>
        <taxon>Metazoa</taxon>
        <taxon>Spiralia</taxon>
        <taxon>Lophotrochozoa</taxon>
        <taxon>Platyhelminthes</taxon>
        <taxon>Trematoda</taxon>
        <taxon>Digenea</taxon>
        <taxon>Opisthorchiida</taxon>
        <taxon>Opisthorchiata</taxon>
        <taxon>Opisthorchiidae</taxon>
        <taxon>Opisthorchis</taxon>
    </lineage>
</organism>
<gene>
    <name evidence="1" type="ORF">T265_07733</name>
</gene>
<dbReference type="OrthoDB" id="10545210at2759"/>
<dbReference type="AlphaFoldDB" id="A0A074ZMP9"/>
<proteinExistence type="predicted"/>
<name>A0A074ZMP9_OPIVI</name>